<dbReference type="Pfam" id="PF05728">
    <property type="entry name" value="UPF0227"/>
    <property type="match status" value="1"/>
</dbReference>
<sequence length="184" mass="21049">MFINIHGFGGQGENTKYLWLRKTYPEEEIFCPTFDYTTAHPEEVLSRYEAEVRAQVKAGRSVRVVGTSWGGFFAYCLNALFPSLPTVLVNPSLNPHLSRRCIVLNHDLLLEYMEVLSRHMLRHSDASCAVIIGSRDEVIPHEVVTVPIFAPESVHRFDVQHSFDMDAEPELPRLMMEHFGRTFA</sequence>
<dbReference type="SUPFAM" id="SSF53474">
    <property type="entry name" value="alpha/beta-Hydrolases"/>
    <property type="match status" value="1"/>
</dbReference>
<evidence type="ECO:0000313" key="1">
    <source>
        <dbReference type="EMBL" id="CBL28115.1"/>
    </source>
</evidence>
<gene>
    <name evidence="1" type="ORF">SY1_07970</name>
</gene>
<proteinExistence type="predicted"/>
<dbReference type="Proteomes" id="UP000008957">
    <property type="component" value="Chromosome"/>
</dbReference>
<dbReference type="AlphaFoldDB" id="A0AB94IWG4"/>
<organism evidence="1 2">
    <name type="scientific">Fretibacterium fastidiosum</name>
    <dbReference type="NCBI Taxonomy" id="651822"/>
    <lineage>
        <taxon>Bacteria</taxon>
        <taxon>Thermotogati</taxon>
        <taxon>Synergistota</taxon>
        <taxon>Synergistia</taxon>
        <taxon>Synergistales</taxon>
        <taxon>Aminobacteriaceae</taxon>
        <taxon>Fretibacterium</taxon>
    </lineage>
</organism>
<reference evidence="1 2" key="2">
    <citation type="submission" date="2010-03" db="EMBL/GenBank/DDBJ databases">
        <authorList>
            <person name="Pajon A."/>
        </authorList>
    </citation>
    <scope>NUCLEOTIDE SEQUENCE [LARGE SCALE GENOMIC DNA]</scope>
    <source>
        <strain evidence="1 2">SGP1</strain>
    </source>
</reference>
<dbReference type="KEGG" id="sbr:SY1_07970"/>
<evidence type="ECO:0000313" key="2">
    <source>
        <dbReference type="Proteomes" id="UP000008957"/>
    </source>
</evidence>
<dbReference type="InterPro" id="IPR008886">
    <property type="entry name" value="UPF0227/Esterase_YqiA"/>
</dbReference>
<dbReference type="RefSeq" id="WP_015556262.1">
    <property type="nucleotide sequence ID" value="NC_021038.1"/>
</dbReference>
<dbReference type="Gene3D" id="3.40.50.1820">
    <property type="entry name" value="alpha/beta hydrolase"/>
    <property type="match status" value="1"/>
</dbReference>
<protein>
    <recommendedName>
        <fullName evidence="3">Esterase/lipase</fullName>
    </recommendedName>
</protein>
<accession>A0AB94IWG4</accession>
<name>A0AB94IWG4_9BACT</name>
<keyword evidence="2" id="KW-1185">Reference proteome</keyword>
<dbReference type="EMBL" id="FP929056">
    <property type="protein sequence ID" value="CBL28115.1"/>
    <property type="molecule type" value="Genomic_DNA"/>
</dbReference>
<reference evidence="2" key="1">
    <citation type="submission" date="2010-03" db="EMBL/GenBank/DDBJ databases">
        <title>The genome sequence of Synergistetes sp. SGP1.</title>
        <authorList>
            <consortium name="metaHIT consortium -- http://www.metahit.eu/"/>
            <person name="Pajon A."/>
            <person name="Turner K."/>
            <person name="Parkhill J."/>
            <person name="Wade W."/>
            <person name="Vartoukian S."/>
        </authorList>
    </citation>
    <scope>NUCLEOTIDE SEQUENCE [LARGE SCALE GENOMIC DNA]</scope>
    <source>
        <strain evidence="2">SGP1</strain>
    </source>
</reference>
<evidence type="ECO:0008006" key="3">
    <source>
        <dbReference type="Google" id="ProtNLM"/>
    </source>
</evidence>
<dbReference type="InterPro" id="IPR029058">
    <property type="entry name" value="AB_hydrolase_fold"/>
</dbReference>